<sequence>MDIFSTQFLSSLVAIVIIDLMLAGDNAIVIALAARNVPAHLQKKVIGWGTVGAVAVRSAMTLVVVWLLQIPGLMLVGGLLLIWIAYKLLLPDEGEGAHGEAVKPTSFWAAMRTIIIADAVMGLDNVLAVAGAAHGSYVLVVLGLLISIPIVVWGSQWLLKWVERYPIIVYIGAGVLALTAVKMILAEPVIKESFVSSEPFLIAFIYLATIGGVLLGGFIHNHRHLESRITARIAALKARPPEDSGSNSTKGNEMKKILVPVGDARNTDFAIRRVINEFMNDPAMEVHLLNVQMPLSRHVSQFVRQKNRDDFHRERAEIALVPARKLLQQHSIPFTEHIRLGDRAQTIADEAKRLQCDHIVMSTARKNSLTRMLESSTTNRVLELTTIPVELVAGDEISKLEKFGVPAGIGTALALLVAAAVD</sequence>
<evidence type="ECO:0000256" key="1">
    <source>
        <dbReference type="ARBA" id="ARBA00004141"/>
    </source>
</evidence>
<proteinExistence type="inferred from homology"/>
<dbReference type="InterPro" id="IPR022301">
    <property type="entry name" value="Integral_membrane_YjbE"/>
</dbReference>
<evidence type="ECO:0000313" key="9">
    <source>
        <dbReference type="Proteomes" id="UP000503096"/>
    </source>
</evidence>
<dbReference type="Pfam" id="PF03741">
    <property type="entry name" value="TerC"/>
    <property type="match status" value="1"/>
</dbReference>
<dbReference type="Gene3D" id="3.40.50.620">
    <property type="entry name" value="HUPs"/>
    <property type="match status" value="1"/>
</dbReference>
<dbReference type="PANTHER" id="PTHR30238">
    <property type="entry name" value="MEMBRANE BOUND PREDICTED REDOX MODULATOR"/>
    <property type="match status" value="1"/>
</dbReference>
<dbReference type="InterPro" id="IPR005496">
    <property type="entry name" value="Integral_membrane_TerC"/>
</dbReference>
<keyword evidence="5 6" id="KW-0472">Membrane</keyword>
<dbReference type="PANTHER" id="PTHR30238:SF4">
    <property type="entry name" value="SLL1022 PROTEIN"/>
    <property type="match status" value="1"/>
</dbReference>
<dbReference type="Pfam" id="PF00582">
    <property type="entry name" value="Usp"/>
    <property type="match status" value="1"/>
</dbReference>
<evidence type="ECO:0000256" key="6">
    <source>
        <dbReference type="SAM" id="Phobius"/>
    </source>
</evidence>
<gene>
    <name evidence="8" type="ORF">DSM104440_00588</name>
</gene>
<evidence type="ECO:0000259" key="7">
    <source>
        <dbReference type="Pfam" id="PF00582"/>
    </source>
</evidence>
<dbReference type="InterPro" id="IPR006016">
    <property type="entry name" value="UspA"/>
</dbReference>
<comment type="similarity">
    <text evidence="2">Belongs to the TerC family.</text>
</comment>
<feature type="transmembrane region" description="Helical" evidence="6">
    <location>
        <begin position="167"/>
        <end position="185"/>
    </location>
</feature>
<feature type="transmembrane region" description="Helical" evidence="6">
    <location>
        <begin position="73"/>
        <end position="90"/>
    </location>
</feature>
<keyword evidence="9" id="KW-1185">Reference proteome</keyword>
<dbReference type="EMBL" id="CP053073">
    <property type="protein sequence ID" value="QJR13798.1"/>
    <property type="molecule type" value="Genomic_DNA"/>
</dbReference>
<organism evidence="8 9">
    <name type="scientific">Usitatibacter palustris</name>
    <dbReference type="NCBI Taxonomy" id="2732487"/>
    <lineage>
        <taxon>Bacteria</taxon>
        <taxon>Pseudomonadati</taxon>
        <taxon>Pseudomonadota</taxon>
        <taxon>Betaproteobacteria</taxon>
        <taxon>Nitrosomonadales</taxon>
        <taxon>Usitatibacteraceae</taxon>
        <taxon>Usitatibacter</taxon>
    </lineage>
</organism>
<dbReference type="InParanoid" id="A0A6M4H3X8"/>
<evidence type="ECO:0000256" key="4">
    <source>
        <dbReference type="ARBA" id="ARBA00022989"/>
    </source>
</evidence>
<evidence type="ECO:0000256" key="5">
    <source>
        <dbReference type="ARBA" id="ARBA00023136"/>
    </source>
</evidence>
<feature type="transmembrane region" description="Helical" evidence="6">
    <location>
        <begin position="12"/>
        <end position="33"/>
    </location>
</feature>
<reference evidence="8 9" key="1">
    <citation type="submission" date="2020-04" db="EMBL/GenBank/DDBJ databases">
        <title>Usitatibacter rugosus gen. nov., sp. nov. and Usitatibacter palustris sp. nov., novel members of Usitatibacteraceae fam. nov. within the order Nitrosomonadales isolated from soil.</title>
        <authorList>
            <person name="Huber K.J."/>
            <person name="Neumann-Schaal M."/>
            <person name="Geppert A."/>
            <person name="Luckner M."/>
            <person name="Wanner G."/>
            <person name="Overmann J."/>
        </authorList>
    </citation>
    <scope>NUCLEOTIDE SEQUENCE [LARGE SCALE GENOMIC DNA]</scope>
    <source>
        <strain evidence="8 9">Swamp67</strain>
    </source>
</reference>
<evidence type="ECO:0000313" key="8">
    <source>
        <dbReference type="EMBL" id="QJR13798.1"/>
    </source>
</evidence>
<dbReference type="RefSeq" id="WP_171160538.1">
    <property type="nucleotide sequence ID" value="NZ_CP053073.1"/>
</dbReference>
<dbReference type="InterPro" id="IPR014729">
    <property type="entry name" value="Rossmann-like_a/b/a_fold"/>
</dbReference>
<keyword evidence="4 6" id="KW-1133">Transmembrane helix</keyword>
<dbReference type="KEGG" id="upl:DSM104440_00588"/>
<dbReference type="Proteomes" id="UP000503096">
    <property type="component" value="Chromosome"/>
</dbReference>
<name>A0A6M4H3X8_9PROT</name>
<dbReference type="SUPFAM" id="SSF52402">
    <property type="entry name" value="Adenine nucleotide alpha hydrolases-like"/>
    <property type="match status" value="1"/>
</dbReference>
<accession>A0A6M4H3X8</accession>
<feature type="transmembrane region" description="Helical" evidence="6">
    <location>
        <begin position="136"/>
        <end position="155"/>
    </location>
</feature>
<comment type="subcellular location">
    <subcellularLocation>
        <location evidence="1">Membrane</location>
        <topology evidence="1">Multi-pass membrane protein</topology>
    </subcellularLocation>
</comment>
<protein>
    <recommendedName>
        <fullName evidence="7">UspA domain-containing protein</fullName>
    </recommendedName>
</protein>
<evidence type="ECO:0000256" key="2">
    <source>
        <dbReference type="ARBA" id="ARBA00007511"/>
    </source>
</evidence>
<dbReference type="AlphaFoldDB" id="A0A6M4H3X8"/>
<dbReference type="NCBIfam" id="TIGR03717">
    <property type="entry name" value="R_switched_YjbE"/>
    <property type="match status" value="1"/>
</dbReference>
<evidence type="ECO:0000256" key="3">
    <source>
        <dbReference type="ARBA" id="ARBA00022692"/>
    </source>
</evidence>
<dbReference type="GO" id="GO:0016020">
    <property type="term" value="C:membrane"/>
    <property type="evidence" value="ECO:0007669"/>
    <property type="project" value="UniProtKB-SubCell"/>
</dbReference>
<dbReference type="CDD" id="cd00293">
    <property type="entry name" value="USP-like"/>
    <property type="match status" value="1"/>
</dbReference>
<feature type="transmembrane region" description="Helical" evidence="6">
    <location>
        <begin position="200"/>
        <end position="219"/>
    </location>
</feature>
<feature type="domain" description="UspA" evidence="7">
    <location>
        <begin position="254"/>
        <end position="391"/>
    </location>
</feature>
<keyword evidence="3 6" id="KW-0812">Transmembrane</keyword>